<dbReference type="InterPro" id="IPR043166">
    <property type="entry name" value="LarA-like_C"/>
</dbReference>
<protein>
    <recommendedName>
        <fullName evidence="1">Lactate racemase C-terminal domain-containing protein</fullName>
    </recommendedName>
</protein>
<evidence type="ECO:0000313" key="2">
    <source>
        <dbReference type="EMBL" id="MPN64692.1"/>
    </source>
</evidence>
<organism evidence="2">
    <name type="scientific">bioreactor metagenome</name>
    <dbReference type="NCBI Taxonomy" id="1076179"/>
    <lineage>
        <taxon>unclassified sequences</taxon>
        <taxon>metagenomes</taxon>
        <taxon>ecological metagenomes</taxon>
    </lineage>
</organism>
<dbReference type="PANTHER" id="PTHR33171">
    <property type="entry name" value="LAR_N DOMAIN-CONTAINING PROTEIN"/>
    <property type="match status" value="1"/>
</dbReference>
<evidence type="ECO:0000259" key="1">
    <source>
        <dbReference type="Pfam" id="PF21113"/>
    </source>
</evidence>
<dbReference type="InterPro" id="IPR048068">
    <property type="entry name" value="LarA-like"/>
</dbReference>
<reference evidence="2" key="1">
    <citation type="submission" date="2019-08" db="EMBL/GenBank/DDBJ databases">
        <authorList>
            <person name="Kucharzyk K."/>
            <person name="Murdoch R.W."/>
            <person name="Higgins S."/>
            <person name="Loffler F."/>
        </authorList>
    </citation>
    <scope>NUCLEOTIDE SEQUENCE</scope>
</reference>
<accession>A0A645JN36</accession>
<dbReference type="PANTHER" id="PTHR33171:SF17">
    <property type="entry name" value="LARA-LIKE N-TERMINAL DOMAIN-CONTAINING PROTEIN"/>
    <property type="match status" value="1"/>
</dbReference>
<proteinExistence type="predicted"/>
<sequence length="147" mass="15949">MIAGSHPADQDFWQSPKAMFSAEAALKSDSGGTLILVSPNYEGIGPHEEYPVCMGRNDGDEIVKACIRGENHGDPLAIAVGNGMAKLRQRRRLIVVSDGVTKAEMDACGCEYYATKDFQKLLNALLDENPEIRIGILSNGAETFLYT</sequence>
<dbReference type="InterPro" id="IPR048520">
    <property type="entry name" value="LarA_C"/>
</dbReference>
<dbReference type="AlphaFoldDB" id="A0A645JN36"/>
<name>A0A645JN36_9ZZZZ</name>
<dbReference type="EMBL" id="VSSQ01145908">
    <property type="protein sequence ID" value="MPN64692.1"/>
    <property type="molecule type" value="Genomic_DNA"/>
</dbReference>
<comment type="caution">
    <text evidence="2">The sequence shown here is derived from an EMBL/GenBank/DDBJ whole genome shotgun (WGS) entry which is preliminary data.</text>
</comment>
<feature type="domain" description="Lactate racemase C-terminal" evidence="1">
    <location>
        <begin position="4"/>
        <end position="113"/>
    </location>
</feature>
<gene>
    <name evidence="2" type="ORF">SDC9_212468</name>
</gene>
<dbReference type="Gene3D" id="3.90.226.30">
    <property type="match status" value="1"/>
</dbReference>
<dbReference type="Pfam" id="PF21113">
    <property type="entry name" value="LarA_C"/>
    <property type="match status" value="1"/>
</dbReference>